<dbReference type="AlphaFoldDB" id="A0A6M5YQ52"/>
<proteinExistence type="predicted"/>
<protein>
    <submittedName>
        <fullName evidence="1">Uncharacterized protein</fullName>
    </submittedName>
</protein>
<evidence type="ECO:0000313" key="1">
    <source>
        <dbReference type="EMBL" id="QJW95486.1"/>
    </source>
</evidence>
<dbReference type="EMBL" id="CP053452">
    <property type="protein sequence ID" value="QJW95486.1"/>
    <property type="molecule type" value="Genomic_DNA"/>
</dbReference>
<dbReference type="Proteomes" id="UP000503447">
    <property type="component" value="Chromosome"/>
</dbReference>
<organism evidence="1 2">
    <name type="scientific">Frigoriglobus tundricola</name>
    <dbReference type="NCBI Taxonomy" id="2774151"/>
    <lineage>
        <taxon>Bacteria</taxon>
        <taxon>Pseudomonadati</taxon>
        <taxon>Planctomycetota</taxon>
        <taxon>Planctomycetia</taxon>
        <taxon>Gemmatales</taxon>
        <taxon>Gemmataceae</taxon>
        <taxon>Frigoriglobus</taxon>
    </lineage>
</organism>
<keyword evidence="2" id="KW-1185">Reference proteome</keyword>
<gene>
    <name evidence="1" type="ORF">FTUN_3035</name>
</gene>
<accession>A0A6M5YQ52</accession>
<name>A0A6M5YQ52_9BACT</name>
<sequence length="123" mass="12758">MRGAGAAERRASALRAVRSATRCSHAGRAWASRNECAPPGEGQEDRLEGVVRVPGRAEDAAGHAQNERAELLNQARERVGIALPRVAREEFGRGPGGAVGGQGTAGNCDGCCGHRYLLVSGSP</sequence>
<reference evidence="2" key="1">
    <citation type="submission" date="2020-05" db="EMBL/GenBank/DDBJ databases">
        <title>Frigoriglobus tundricola gen. nov., sp. nov., a psychrotolerant cellulolytic planctomycete of the family Gemmataceae with two divergent copies of 16S rRNA gene.</title>
        <authorList>
            <person name="Kulichevskaya I.S."/>
            <person name="Ivanova A.A."/>
            <person name="Naumoff D.G."/>
            <person name="Beletsky A.V."/>
            <person name="Rijpstra W.I.C."/>
            <person name="Sinninghe Damste J.S."/>
            <person name="Mardanov A.V."/>
            <person name="Ravin N.V."/>
            <person name="Dedysh S.N."/>
        </authorList>
    </citation>
    <scope>NUCLEOTIDE SEQUENCE [LARGE SCALE GENOMIC DNA]</scope>
    <source>
        <strain evidence="2">PL17</strain>
    </source>
</reference>
<evidence type="ECO:0000313" key="2">
    <source>
        <dbReference type="Proteomes" id="UP000503447"/>
    </source>
</evidence>
<dbReference type="KEGG" id="ftj:FTUN_3035"/>